<protein>
    <recommendedName>
        <fullName evidence="4">Autophagy-related protein 2</fullName>
    </recommendedName>
</protein>
<evidence type="ECO:0000256" key="9">
    <source>
        <dbReference type="ARBA" id="ARBA00023136"/>
    </source>
</evidence>
<dbReference type="PANTHER" id="PTHR13190:SF1">
    <property type="entry name" value="AUTOPHAGY-RELATED 2, ISOFORM A"/>
    <property type="match status" value="1"/>
</dbReference>
<feature type="compositionally biased region" description="Low complexity" evidence="12">
    <location>
        <begin position="1903"/>
        <end position="1915"/>
    </location>
</feature>
<dbReference type="EMBL" id="CAXITT010000496">
    <property type="protein sequence ID" value="CAL1542600.1"/>
    <property type="molecule type" value="Genomic_DNA"/>
</dbReference>
<feature type="region of interest" description="Disordered" evidence="12">
    <location>
        <begin position="1894"/>
        <end position="1940"/>
    </location>
</feature>
<dbReference type="Proteomes" id="UP001497497">
    <property type="component" value="Unassembled WGS sequence"/>
</dbReference>
<evidence type="ECO:0000256" key="2">
    <source>
        <dbReference type="ARBA" id="ARBA00004623"/>
    </source>
</evidence>
<dbReference type="GO" id="GO:0061723">
    <property type="term" value="P:glycophagy"/>
    <property type="evidence" value="ECO:0007669"/>
    <property type="project" value="TreeGrafter"/>
</dbReference>
<comment type="catalytic activity">
    <reaction evidence="10">
        <text>a 1,2-diacyl-sn-glycero-3-phospho-L-serine(in) = a 1,2-diacyl-sn-glycero-3-phospho-L-serine(out)</text>
        <dbReference type="Rhea" id="RHEA:38663"/>
        <dbReference type="ChEBI" id="CHEBI:57262"/>
    </reaction>
</comment>
<feature type="region of interest" description="Disordered" evidence="12">
    <location>
        <begin position="612"/>
        <end position="673"/>
    </location>
</feature>
<name>A0AAV2IAE6_LYMST</name>
<sequence>MDTIKKYLKTIGKGFFNSFFERSIRVYIQKHLGEFLLGKLTTDQVDFGLDGGSLASLSLNCEAINERLEGVNIPFTLVAGYIDTLHLKIPWAEISTESIIVEVEGLMLELKLKETEIDDGIDVKSMFESMTASMVAEVIKSNAATADIEKISEAGKGVSPFESVEIMSEFISSITSRIQVKMTNIVIRTEKSPGVCVELSVERLEYYDKDSAPGRERASGTAQANKGNYSNPPSTGMGFSNKVVEIFKVTVNLEEVWSRPNSPKYLDPLQQSSQAFDVAMSSPPSSGNYMHNSHNGQSFYPPGMANSMTQSIYPGMTSEDLESDLPESGGTIPIVSMDKLQTVTMTLKNDDNLPGPAVDVSWNMESFHVFMSPKLLGLLTQLLSATGTKKRSKPIPMTLEDYSLCDRLREAEEPGHRAFQSIPVWTTDKHIEVMHGATAESVLSEEDMFYSTHNTGFQGSHSAFDMSDSASVSTFTADSTFSTFNNGDYLNSRRSKGPERSNSRSWDEHTVETQNLNLVIPFFTVTLLLEDPEPCTVIPGDSMTPSTASLSAASSSTPPPLGLYSSLLSSKPGTGAKSISPTSLPESFISSKSLANHSQADHMSFYSAKYESDDDDDEFHDSGEYITSSVDSKDSKPARSKAQSMPGAIRSTTAKEQAASPPRPVQSSSTNTTGNQLKIVATSLFEALATLEARSPLNALRDAVAAILPLDHLGLMAKPVTLALGQDKKSSETKLRAKVTFGKLEIIECLFDCCTKPSDFAKTALPKLPQYAVKKSGNKLSKDITITQLLAFDVNSESENPAPYDPFTLFKPKPPQSALTVTINSVQTKRQSRESPVIKLALDLNKMTSEVDVTILDRLTNLLHLEPRCGSGTNTHLLDNNGHVGIDEAIKDEQAAQKLKLDIQVKAIHATLRLRFPIPDLRADKQSHSRDWCRRNLHKEFLLLEMESPEASTDLRSDEAWQLALQVFKISAYFQEDINIEPILFGEVTVEDVKDTPQSDRHHFNWPRIVINVSNKTNSALETEEESDASGTSMDNYMEPGLWKRESGPFSKRKSLYEKDDLSISEKPPDNDEMVMPGDANELRQFREECMARTCLSVELTVPSITAFIHSRDFLELLYNRFNNDLLMWEPQPRRPHHYMSSMVPSNTSLNVYHIWPQQTGDAASADDSSGADDEEETMQYSIHDRKFNSKTNKIISPKLLNKSCFSLSIGKGRLLAVIPHIEQDLYPDLHAELMITLKDGLLFSVNEHGGDPELKYLCLQANNAQIHHNSHVLHTVKPGTLDHIKDKVPDYLKSLIYRSDRWVSDKSHGRAGWGDSSPDMVTLVVKTKLDTINNIKNFTMALRVDGATLRHEMHHSGESWVSQMIDLVDLKDFPIKGYTMPKIKTEIHLQIDHCCVDYRPLHLPVWTFLTVEHFSICSNIIAESINSQIRLLLDDSALFITNRCNKEVNLLKVKNKYLRLLVPDYICVAEVDQLKIWLQFSYDKSGKQKIPKSDLRFQVNELNLHTCADSTRAILDLIQYIVRDGDLEDKSDAGDITPTASDDAPAFASDVDPVERKIPSPVLPSITPEQEASVMSALEEAMVDCPEAIKLKKQTSGKPGKVQMTRVFFQCDESKQSSSLKNDLDNALHITISDSSDSNTPDDEAADTEDFEIVDCHFKEVTNMKGSHEVHMLSQQPTEVIENFIRKPTSSYDHLKAPDKFPDPEYQYTLREMSVVWHIYGGSDFSQPRRGSSTERNKGLTKGMQSSSPREQRKSDGGGKTRKHSWRHRGGDWRDFNVLMELDLNKIRFRYDVYPTSTKQASRFKLLVNSLEVRDRIKTSEVNKFLVKLVDKDHPEQSSAYMLMFSGVFTRPEYLPFRKECEVKAFCLPIKLNIDQVSLNFLWKFISQVSEAEGDGPSETAGGRSSPIPGRSSPLTSSPRASVTSTDPIMRIRTPSTNESSLDETELLMKFEDFSNQQSLYLQARLNENDDLEMAQEDLPVFIKSFILISDITIKLDYRGKRCDMDSGMVGMMLGVASLTGSVVKLKRICCQKGILGWDKLLMYAYNEWLTDIKTNQIHSILKGVGSLSIIFQIVQGVTDLIRLPIEQYQKDRRIIRGLQRGANSFTLNTVMAILELTNKVVGSIQYCAELGYDMMSPGPSVRRRKQLRQNSRQPRTTAEGAKAALALVTEGVKESASNLSAIVSEESAHKGYVGVVGGALRNAAPECLFKPLALLAEAGNSIVQGVRNEVDPSKMKEDADRWK</sequence>
<evidence type="ECO:0000256" key="1">
    <source>
        <dbReference type="ARBA" id="ARBA00004406"/>
    </source>
</evidence>
<dbReference type="GO" id="GO:0000422">
    <property type="term" value="P:autophagy of mitochondrion"/>
    <property type="evidence" value="ECO:0007669"/>
    <property type="project" value="TreeGrafter"/>
</dbReference>
<feature type="compositionally biased region" description="Polar residues" evidence="12">
    <location>
        <begin position="220"/>
        <end position="236"/>
    </location>
</feature>
<dbReference type="Pfam" id="PF13329">
    <property type="entry name" value="ATG2_CAD"/>
    <property type="match status" value="2"/>
</dbReference>
<comment type="catalytic activity">
    <reaction evidence="11">
        <text>a 1,2-diacyl-sn-glycero-3-phosphoethanolamine(in) = a 1,2-diacyl-sn-glycero-3-phosphoethanolamine(out)</text>
        <dbReference type="Rhea" id="RHEA:38895"/>
        <dbReference type="ChEBI" id="CHEBI:64612"/>
    </reaction>
</comment>
<evidence type="ECO:0000256" key="3">
    <source>
        <dbReference type="ARBA" id="ARBA00009714"/>
    </source>
</evidence>
<accession>A0AAV2IAE6</accession>
<feature type="region of interest" description="Disordered" evidence="12">
    <location>
        <begin position="538"/>
        <end position="557"/>
    </location>
</feature>
<evidence type="ECO:0000256" key="10">
    <source>
        <dbReference type="ARBA" id="ARBA00024479"/>
    </source>
</evidence>
<dbReference type="GO" id="GO:0005789">
    <property type="term" value="C:endoplasmic reticulum membrane"/>
    <property type="evidence" value="ECO:0007669"/>
    <property type="project" value="UniProtKB-SubCell"/>
</dbReference>
<dbReference type="GO" id="GO:0043495">
    <property type="term" value="F:protein-membrane adaptor activity"/>
    <property type="evidence" value="ECO:0007669"/>
    <property type="project" value="TreeGrafter"/>
</dbReference>
<comment type="caution">
    <text evidence="13">The sequence shown here is derived from an EMBL/GenBank/DDBJ whole genome shotgun (WGS) entry which is preliminary data.</text>
</comment>
<dbReference type="GO" id="GO:0006869">
    <property type="term" value="P:lipid transport"/>
    <property type="evidence" value="ECO:0007669"/>
    <property type="project" value="UniProtKB-KW"/>
</dbReference>
<dbReference type="GO" id="GO:0034045">
    <property type="term" value="C:phagophore assembly site membrane"/>
    <property type="evidence" value="ECO:0007669"/>
    <property type="project" value="UniProtKB-SubCell"/>
</dbReference>
<keyword evidence="5" id="KW-0813">Transport</keyword>
<proteinExistence type="inferred from homology"/>
<keyword evidence="14" id="KW-1185">Reference proteome</keyword>
<organism evidence="13 14">
    <name type="scientific">Lymnaea stagnalis</name>
    <name type="common">Great pond snail</name>
    <name type="synonym">Helix stagnalis</name>
    <dbReference type="NCBI Taxonomy" id="6523"/>
    <lineage>
        <taxon>Eukaryota</taxon>
        <taxon>Metazoa</taxon>
        <taxon>Spiralia</taxon>
        <taxon>Lophotrochozoa</taxon>
        <taxon>Mollusca</taxon>
        <taxon>Gastropoda</taxon>
        <taxon>Heterobranchia</taxon>
        <taxon>Euthyneura</taxon>
        <taxon>Panpulmonata</taxon>
        <taxon>Hygrophila</taxon>
        <taxon>Lymnaeoidea</taxon>
        <taxon>Lymnaeidae</taxon>
        <taxon>Lymnaea</taxon>
    </lineage>
</organism>
<evidence type="ECO:0000256" key="6">
    <source>
        <dbReference type="ARBA" id="ARBA00022824"/>
    </source>
</evidence>
<dbReference type="PANTHER" id="PTHR13190">
    <property type="entry name" value="AUTOPHAGY-RELATED 2, ISOFORM A"/>
    <property type="match status" value="1"/>
</dbReference>
<feature type="region of interest" description="Disordered" evidence="12">
    <location>
        <begin position="310"/>
        <end position="330"/>
    </location>
</feature>
<dbReference type="InterPro" id="IPR026849">
    <property type="entry name" value="ATG2"/>
</dbReference>
<reference evidence="13 14" key="1">
    <citation type="submission" date="2024-04" db="EMBL/GenBank/DDBJ databases">
        <authorList>
            <consortium name="Genoscope - CEA"/>
            <person name="William W."/>
        </authorList>
    </citation>
    <scope>NUCLEOTIDE SEQUENCE [LARGE SCALE GENOMIC DNA]</scope>
</reference>
<dbReference type="GO" id="GO:0032266">
    <property type="term" value="F:phosphatidylinositol-3-phosphate binding"/>
    <property type="evidence" value="ECO:0007669"/>
    <property type="project" value="TreeGrafter"/>
</dbReference>
<dbReference type="GO" id="GO:0034727">
    <property type="term" value="P:piecemeal microautophagy of the nucleus"/>
    <property type="evidence" value="ECO:0007669"/>
    <property type="project" value="TreeGrafter"/>
</dbReference>
<dbReference type="GO" id="GO:0061709">
    <property type="term" value="P:reticulophagy"/>
    <property type="evidence" value="ECO:0007669"/>
    <property type="project" value="TreeGrafter"/>
</dbReference>
<feature type="region of interest" description="Disordered" evidence="12">
    <location>
        <begin position="1017"/>
        <end position="1038"/>
    </location>
</feature>
<feature type="compositionally biased region" description="Low complexity" evidence="12">
    <location>
        <begin position="544"/>
        <end position="557"/>
    </location>
</feature>
<comment type="similarity">
    <text evidence="3">Belongs to the ATG2 family.</text>
</comment>
<dbReference type="GO" id="GO:0061908">
    <property type="term" value="C:phagophore"/>
    <property type="evidence" value="ECO:0007669"/>
    <property type="project" value="TreeGrafter"/>
</dbReference>
<feature type="region of interest" description="Disordered" evidence="12">
    <location>
        <begin position="1727"/>
        <end position="1768"/>
    </location>
</feature>
<keyword evidence="9" id="KW-0472">Membrane</keyword>
<evidence type="ECO:0000256" key="7">
    <source>
        <dbReference type="ARBA" id="ARBA00023006"/>
    </source>
</evidence>
<feature type="region of interest" description="Disordered" evidence="12">
    <location>
        <begin position="487"/>
        <end position="509"/>
    </location>
</feature>
<feature type="compositionally biased region" description="Basic and acidic residues" evidence="12">
    <location>
        <begin position="1751"/>
        <end position="1760"/>
    </location>
</feature>
<feature type="region of interest" description="Disordered" evidence="12">
    <location>
        <begin position="564"/>
        <end position="583"/>
    </location>
</feature>
<evidence type="ECO:0000256" key="5">
    <source>
        <dbReference type="ARBA" id="ARBA00022448"/>
    </source>
</evidence>
<feature type="compositionally biased region" description="Basic and acidic residues" evidence="12">
    <location>
        <begin position="496"/>
        <end position="509"/>
    </location>
</feature>
<dbReference type="GO" id="GO:0000045">
    <property type="term" value="P:autophagosome assembly"/>
    <property type="evidence" value="ECO:0007669"/>
    <property type="project" value="TreeGrafter"/>
</dbReference>
<evidence type="ECO:0000256" key="8">
    <source>
        <dbReference type="ARBA" id="ARBA00023055"/>
    </source>
</evidence>
<evidence type="ECO:0000313" key="13">
    <source>
        <dbReference type="EMBL" id="CAL1542600.1"/>
    </source>
</evidence>
<evidence type="ECO:0000256" key="11">
    <source>
        <dbReference type="ARBA" id="ARBA00024615"/>
    </source>
</evidence>
<keyword evidence="8" id="KW-0445">Lipid transport</keyword>
<keyword evidence="7" id="KW-0072">Autophagy</keyword>
<evidence type="ECO:0000313" key="14">
    <source>
        <dbReference type="Proteomes" id="UP001497497"/>
    </source>
</evidence>
<evidence type="ECO:0000256" key="12">
    <source>
        <dbReference type="SAM" id="MobiDB-lite"/>
    </source>
</evidence>
<gene>
    <name evidence="13" type="ORF">GSLYS_00016134001</name>
</gene>
<feature type="region of interest" description="Disordered" evidence="12">
    <location>
        <begin position="210"/>
        <end position="236"/>
    </location>
</feature>
<feature type="compositionally biased region" description="Polar residues" evidence="12">
    <location>
        <begin position="1916"/>
        <end position="1928"/>
    </location>
</feature>
<evidence type="ECO:0000256" key="4">
    <source>
        <dbReference type="ARBA" id="ARBA00018070"/>
    </source>
</evidence>
<comment type="subcellular location">
    <subcellularLocation>
        <location evidence="1">Endoplasmic reticulum membrane</location>
        <topology evidence="1">Peripheral membrane protein</topology>
    </subcellularLocation>
    <subcellularLocation>
        <location evidence="2">Preautophagosomal structure membrane</location>
        <topology evidence="2">Peripheral membrane protein</topology>
    </subcellularLocation>
</comment>
<keyword evidence="6" id="KW-0256">Endoplasmic reticulum</keyword>